<proteinExistence type="predicted"/>
<dbReference type="EMBL" id="MHNB01000025">
    <property type="protein sequence ID" value="OGZ36521.1"/>
    <property type="molecule type" value="Genomic_DNA"/>
</dbReference>
<evidence type="ECO:0000313" key="1">
    <source>
        <dbReference type="EMBL" id="OGZ36521.1"/>
    </source>
</evidence>
<dbReference type="Proteomes" id="UP000177061">
    <property type="component" value="Unassembled WGS sequence"/>
</dbReference>
<accession>A0A1G2FG35</accession>
<organism evidence="1 2">
    <name type="scientific">Candidatus Portnoybacteria bacterium RIFCSPHIGHO2_12_FULL_38_9</name>
    <dbReference type="NCBI Taxonomy" id="1801997"/>
    <lineage>
        <taxon>Bacteria</taxon>
        <taxon>Candidatus Portnoyibacteriota</taxon>
    </lineage>
</organism>
<comment type="caution">
    <text evidence="1">The sequence shown here is derived from an EMBL/GenBank/DDBJ whole genome shotgun (WGS) entry which is preliminary data.</text>
</comment>
<evidence type="ECO:0000313" key="2">
    <source>
        <dbReference type="Proteomes" id="UP000177061"/>
    </source>
</evidence>
<reference evidence="1 2" key="1">
    <citation type="journal article" date="2016" name="Nat. Commun.">
        <title>Thousands of microbial genomes shed light on interconnected biogeochemical processes in an aquifer system.</title>
        <authorList>
            <person name="Anantharaman K."/>
            <person name="Brown C.T."/>
            <person name="Hug L.A."/>
            <person name="Sharon I."/>
            <person name="Castelle C.J."/>
            <person name="Probst A.J."/>
            <person name="Thomas B.C."/>
            <person name="Singh A."/>
            <person name="Wilkins M.J."/>
            <person name="Karaoz U."/>
            <person name="Brodie E.L."/>
            <person name="Williams K.H."/>
            <person name="Hubbard S.S."/>
            <person name="Banfield J.F."/>
        </authorList>
    </citation>
    <scope>NUCLEOTIDE SEQUENCE [LARGE SCALE GENOMIC DNA]</scope>
</reference>
<dbReference type="AlphaFoldDB" id="A0A1G2FG35"/>
<name>A0A1G2FG35_9BACT</name>
<protein>
    <submittedName>
        <fullName evidence="1">Uncharacterized protein</fullName>
    </submittedName>
</protein>
<dbReference type="STRING" id="1801997.A3J64_02765"/>
<sequence>MANHTMAIKKEKILQPLLRELREIKSYLKKFLLILPEESLRGYKNSSEIKKSYLNALKAFPPFKR</sequence>
<gene>
    <name evidence="1" type="ORF">A3J64_02765</name>
</gene>